<dbReference type="Proteomes" id="UP001432027">
    <property type="component" value="Unassembled WGS sequence"/>
</dbReference>
<dbReference type="AlphaFoldDB" id="A0AAV5TRK8"/>
<organism evidence="1 2">
    <name type="scientific">Pristionchus entomophagus</name>
    <dbReference type="NCBI Taxonomy" id="358040"/>
    <lineage>
        <taxon>Eukaryota</taxon>
        <taxon>Metazoa</taxon>
        <taxon>Ecdysozoa</taxon>
        <taxon>Nematoda</taxon>
        <taxon>Chromadorea</taxon>
        <taxon>Rhabditida</taxon>
        <taxon>Rhabditina</taxon>
        <taxon>Diplogasteromorpha</taxon>
        <taxon>Diplogasteroidea</taxon>
        <taxon>Neodiplogasteridae</taxon>
        <taxon>Pristionchus</taxon>
    </lineage>
</organism>
<feature type="non-terminal residue" evidence="1">
    <location>
        <position position="86"/>
    </location>
</feature>
<gene>
    <name evidence="1" type="ORF">PENTCL1PPCAC_19252</name>
</gene>
<evidence type="ECO:0000313" key="1">
    <source>
        <dbReference type="EMBL" id="GMS97077.1"/>
    </source>
</evidence>
<reference evidence="1" key="1">
    <citation type="submission" date="2023-10" db="EMBL/GenBank/DDBJ databases">
        <title>Genome assembly of Pristionchus species.</title>
        <authorList>
            <person name="Yoshida K."/>
            <person name="Sommer R.J."/>
        </authorList>
    </citation>
    <scope>NUCLEOTIDE SEQUENCE</scope>
    <source>
        <strain evidence="1">RS0144</strain>
    </source>
</reference>
<accession>A0AAV5TRK8</accession>
<sequence length="86" mass="10260">EFHREIYNSIKEFDVDHLFFGFRNRCSAILKEMMADSSFVLDLSRCCKSLDLNDTATVTPECIYQVYKILMERSWKLRRINIDELS</sequence>
<dbReference type="EMBL" id="BTSX01000004">
    <property type="protein sequence ID" value="GMS97077.1"/>
    <property type="molecule type" value="Genomic_DNA"/>
</dbReference>
<keyword evidence="2" id="KW-1185">Reference proteome</keyword>
<protein>
    <submittedName>
        <fullName evidence="1">Uncharacterized protein</fullName>
    </submittedName>
</protein>
<evidence type="ECO:0000313" key="2">
    <source>
        <dbReference type="Proteomes" id="UP001432027"/>
    </source>
</evidence>
<proteinExistence type="predicted"/>
<feature type="non-terminal residue" evidence="1">
    <location>
        <position position="1"/>
    </location>
</feature>
<comment type="caution">
    <text evidence="1">The sequence shown here is derived from an EMBL/GenBank/DDBJ whole genome shotgun (WGS) entry which is preliminary data.</text>
</comment>
<name>A0AAV5TRK8_9BILA</name>